<dbReference type="SUPFAM" id="SSF142921">
    <property type="entry name" value="WGR domain-like"/>
    <property type="match status" value="1"/>
</dbReference>
<organism evidence="2 3">
    <name type="scientific">Lichenicola cladoniae</name>
    <dbReference type="NCBI Taxonomy" id="1484109"/>
    <lineage>
        <taxon>Bacteria</taxon>
        <taxon>Pseudomonadati</taxon>
        <taxon>Pseudomonadota</taxon>
        <taxon>Alphaproteobacteria</taxon>
        <taxon>Acetobacterales</taxon>
        <taxon>Acetobacteraceae</taxon>
        <taxon>Lichenicola</taxon>
    </lineage>
</organism>
<sequence>MPKPAHQAPARPPPTQIPLFSETASLVNIVPDRNAWRFYRLAIWPDLFGGALLLRHWGRIGTPGQQRLDRYPDLGAALNALARLLRAKRQRGYQDRAE</sequence>
<dbReference type="Gene3D" id="2.20.140.10">
    <property type="entry name" value="WGR domain"/>
    <property type="match status" value="1"/>
</dbReference>
<dbReference type="Proteomes" id="UP000500767">
    <property type="component" value="Plasmid unnamed8"/>
</dbReference>
<evidence type="ECO:0000313" key="3">
    <source>
        <dbReference type="Proteomes" id="UP000500767"/>
    </source>
</evidence>
<name>A0A6M8I0D5_9PROT</name>
<feature type="domain" description="WGR" evidence="1">
    <location>
        <begin position="16"/>
        <end position="98"/>
    </location>
</feature>
<dbReference type="InterPro" id="IPR036930">
    <property type="entry name" value="WGR_dom_sf"/>
</dbReference>
<dbReference type="KEGG" id="lck:HN018_28385"/>
<dbReference type="RefSeq" id="WP_171837330.1">
    <property type="nucleotide sequence ID" value="NZ_CP053715.1"/>
</dbReference>
<dbReference type="CDD" id="cd07996">
    <property type="entry name" value="WGR_MMR_like"/>
    <property type="match status" value="1"/>
</dbReference>
<dbReference type="Pfam" id="PF05406">
    <property type="entry name" value="WGR"/>
    <property type="match status" value="1"/>
</dbReference>
<protein>
    <submittedName>
        <fullName evidence="2">WGR domain-containing protein</fullName>
    </submittedName>
</protein>
<keyword evidence="3" id="KW-1185">Reference proteome</keyword>
<dbReference type="PROSITE" id="PS51977">
    <property type="entry name" value="WGR"/>
    <property type="match status" value="1"/>
</dbReference>
<accession>A0A6M8I0D5</accession>
<dbReference type="SMART" id="SM00773">
    <property type="entry name" value="WGR"/>
    <property type="match status" value="1"/>
</dbReference>
<dbReference type="EMBL" id="CP053715">
    <property type="protein sequence ID" value="QKE94042.1"/>
    <property type="molecule type" value="Genomic_DNA"/>
</dbReference>
<geneLocation type="plasmid" evidence="2 3">
    <name>unnamed8</name>
</geneLocation>
<evidence type="ECO:0000313" key="2">
    <source>
        <dbReference type="EMBL" id="QKE94042.1"/>
    </source>
</evidence>
<proteinExistence type="predicted"/>
<gene>
    <name evidence="2" type="ORF">HN018_28385</name>
</gene>
<dbReference type="InterPro" id="IPR008893">
    <property type="entry name" value="WGR_domain"/>
</dbReference>
<reference evidence="2 3" key="1">
    <citation type="journal article" date="2014" name="World J. Microbiol. Biotechnol.">
        <title>Biodiversity and physiological characteristics of Antarctic and Arctic lichens-associated bacteria.</title>
        <authorList>
            <person name="Lee Y.M."/>
            <person name="Kim E.H."/>
            <person name="Lee H.K."/>
            <person name="Hong S.G."/>
        </authorList>
    </citation>
    <scope>NUCLEOTIDE SEQUENCE [LARGE SCALE GENOMIC DNA]</scope>
    <source>
        <strain evidence="2 3">PAMC 26569</strain>
        <plasmid evidence="2">unnamed8</plasmid>
    </source>
</reference>
<keyword evidence="2" id="KW-0614">Plasmid</keyword>
<dbReference type="InterPro" id="IPR049809">
    <property type="entry name" value="YehF/YfeS-like_WGR"/>
</dbReference>
<evidence type="ECO:0000259" key="1">
    <source>
        <dbReference type="PROSITE" id="PS51977"/>
    </source>
</evidence>
<dbReference type="AlphaFoldDB" id="A0A6M8I0D5"/>